<reference evidence="16 17" key="1">
    <citation type="submission" date="2020-08" db="EMBL/GenBank/DDBJ databases">
        <title>Genomic Encyclopedia of Type Strains, Phase IV (KMG-IV): sequencing the most valuable type-strain genomes for metagenomic binning, comparative biology and taxonomic classification.</title>
        <authorList>
            <person name="Goeker M."/>
        </authorList>
    </citation>
    <scope>NUCLEOTIDE SEQUENCE [LARGE SCALE GENOMIC DNA]</scope>
    <source>
        <strain evidence="16 17">DSM 102189</strain>
    </source>
</reference>
<evidence type="ECO:0000256" key="14">
    <source>
        <dbReference type="HAMAP-Rule" id="MF_00180"/>
    </source>
</evidence>
<dbReference type="PANTHER" id="PTHR21327">
    <property type="entry name" value="GTP CYCLOHYDROLASE II-RELATED"/>
    <property type="match status" value="1"/>
</dbReference>
<protein>
    <recommendedName>
        <fullName evidence="8 14">3,4-dihydroxy-2-butanone 4-phosphate synthase</fullName>
        <shortName evidence="14">DHBP synthase</shortName>
        <ecNumber evidence="7 14">4.1.99.12</ecNumber>
    </recommendedName>
</protein>
<name>A0A841LDA0_9SPHN</name>
<feature type="site" description="Essential for catalytic activity" evidence="14">
    <location>
        <position position="186"/>
    </location>
</feature>
<keyword evidence="10 14" id="KW-0479">Metal-binding</keyword>
<keyword evidence="13 14" id="KW-0456">Lyase</keyword>
<dbReference type="InterPro" id="IPR036144">
    <property type="entry name" value="RibA-like_sf"/>
</dbReference>
<dbReference type="SUPFAM" id="SSF55821">
    <property type="entry name" value="YrdC/RibB"/>
    <property type="match status" value="1"/>
</dbReference>
<comment type="pathway">
    <text evidence="4 14">Cofactor biosynthesis; riboflavin biosynthesis; 2-hydroxy-3-oxobutyl phosphate from D-ribulose 5-phosphate: step 1/1.</text>
</comment>
<dbReference type="InterPro" id="IPR017945">
    <property type="entry name" value="DHBP_synth_RibB-like_a/b_dom"/>
</dbReference>
<proteinExistence type="inferred from homology"/>
<dbReference type="UniPathway" id="UPA00275">
    <property type="reaction ID" value="UER00399"/>
</dbReference>
<feature type="site" description="Essential for catalytic activity" evidence="14">
    <location>
        <position position="224"/>
    </location>
</feature>
<dbReference type="FunFam" id="3.90.870.10:FF:000001">
    <property type="entry name" value="Riboflavin biosynthesis protein RibBA"/>
    <property type="match status" value="1"/>
</dbReference>
<dbReference type="AlphaFoldDB" id="A0A841LDA0"/>
<organism evidence="16 17">
    <name type="scientific">Polymorphobacter multimanifer</name>
    <dbReference type="NCBI Taxonomy" id="1070431"/>
    <lineage>
        <taxon>Bacteria</taxon>
        <taxon>Pseudomonadati</taxon>
        <taxon>Pseudomonadota</taxon>
        <taxon>Alphaproteobacteria</taxon>
        <taxon>Sphingomonadales</taxon>
        <taxon>Sphingosinicellaceae</taxon>
        <taxon>Polymorphobacter</taxon>
    </lineage>
</organism>
<dbReference type="InterPro" id="IPR032677">
    <property type="entry name" value="GTP_cyclohydro_II"/>
</dbReference>
<evidence type="ECO:0000313" key="16">
    <source>
        <dbReference type="EMBL" id="MBB6227122.1"/>
    </source>
</evidence>
<comment type="subunit">
    <text evidence="14">Homodimer.</text>
</comment>
<dbReference type="RefSeq" id="WP_424022261.1">
    <property type="nucleotide sequence ID" value="NZ_JACIIV010000008.1"/>
</dbReference>
<evidence type="ECO:0000256" key="6">
    <source>
        <dbReference type="ARBA" id="ARBA00008976"/>
    </source>
</evidence>
<dbReference type="InterPro" id="IPR001387">
    <property type="entry name" value="Cro/C1-type_HTH"/>
</dbReference>
<feature type="binding site" evidence="14">
    <location>
        <position position="92"/>
    </location>
    <ligand>
        <name>D-ribulose 5-phosphate</name>
        <dbReference type="ChEBI" id="CHEBI:58121"/>
    </ligand>
</feature>
<feature type="binding site" evidence="14">
    <location>
        <position position="88"/>
    </location>
    <ligand>
        <name>Mg(2+)</name>
        <dbReference type="ChEBI" id="CHEBI:18420"/>
        <label>2</label>
    </ligand>
</feature>
<dbReference type="GO" id="GO:0009231">
    <property type="term" value="P:riboflavin biosynthetic process"/>
    <property type="evidence" value="ECO:0007669"/>
    <property type="project" value="UniProtKB-UniRule"/>
</dbReference>
<dbReference type="GO" id="GO:0030145">
    <property type="term" value="F:manganese ion binding"/>
    <property type="evidence" value="ECO:0007669"/>
    <property type="project" value="UniProtKB-UniRule"/>
</dbReference>
<evidence type="ECO:0000256" key="3">
    <source>
        <dbReference type="ARBA" id="ARBA00002284"/>
    </source>
</evidence>
<feature type="binding site" evidence="14">
    <location>
        <begin position="87"/>
        <end position="88"/>
    </location>
    <ligand>
        <name>D-ribulose 5-phosphate</name>
        <dbReference type="ChEBI" id="CHEBI:58121"/>
    </ligand>
</feature>
<dbReference type="EC" id="4.1.99.12" evidence="7 14"/>
<evidence type="ECO:0000256" key="5">
    <source>
        <dbReference type="ARBA" id="ARBA00005520"/>
    </source>
</evidence>
<evidence type="ECO:0000259" key="15">
    <source>
        <dbReference type="Pfam" id="PF00925"/>
    </source>
</evidence>
<dbReference type="GO" id="GO:0003677">
    <property type="term" value="F:DNA binding"/>
    <property type="evidence" value="ECO:0007669"/>
    <property type="project" value="InterPro"/>
</dbReference>
<gene>
    <name evidence="14" type="primary">ribB</name>
    <name evidence="16" type="ORF">FHS79_001286</name>
</gene>
<evidence type="ECO:0000256" key="8">
    <source>
        <dbReference type="ARBA" id="ARBA00018836"/>
    </source>
</evidence>
<dbReference type="CDD" id="cd00093">
    <property type="entry name" value="HTH_XRE"/>
    <property type="match status" value="1"/>
</dbReference>
<evidence type="ECO:0000256" key="13">
    <source>
        <dbReference type="ARBA" id="ARBA00023239"/>
    </source>
</evidence>
<feature type="binding site" evidence="14">
    <location>
        <begin position="200"/>
        <end position="204"/>
    </location>
    <ligand>
        <name>D-ribulose 5-phosphate</name>
        <dbReference type="ChEBI" id="CHEBI:58121"/>
    </ligand>
</feature>
<evidence type="ECO:0000256" key="2">
    <source>
        <dbReference type="ARBA" id="ARBA00001936"/>
    </source>
</evidence>
<dbReference type="Pfam" id="PF00925">
    <property type="entry name" value="GTP_cyclohydro2"/>
    <property type="match status" value="1"/>
</dbReference>
<sequence length="429" mass="46522">MSLISRVRNLVAAGEETRSGLARAAGLHANSLRNLEDDDWNPTTETLRKLEDYLGKREQGPALSPIEEIINEARNGRMFILVDDEDRENEGDLVIPGQMATPDAINFMARHGRGLICLSLSATRVRQLGLPLMAQHNGTHHSTAFTVSIEARDGVTTGISAADRARTIAVAIDGSKGPEHIVHPGHVFPLVARDGGVLVRAGHTEAAVDVSRLAGLNPSGVICEIMNDDGSMARLPDLIPFARRHGLKIGTIRDLIAYRHRHDRLVACVAETEIDSHFGGRWRLSTYANTADYAEHMVLQKGRIEPGKPTLVRVHTMSMFTDLFHEANDRAGQLQRAMQAIADEGAGILVIIRDATPTAISSQMRAKGQGEPIDLRDYGIGAQILVDLGVSDMVLLTNKHRNIVGLTGYGLNVVGERALPPHPLEGQAA</sequence>
<dbReference type="GO" id="GO:0003935">
    <property type="term" value="F:GTP cyclohydrolase II activity"/>
    <property type="evidence" value="ECO:0007669"/>
    <property type="project" value="TreeGrafter"/>
</dbReference>
<dbReference type="Gene3D" id="3.40.50.10990">
    <property type="entry name" value="GTP cyclohydrolase II"/>
    <property type="match status" value="1"/>
</dbReference>
<comment type="similarity">
    <text evidence="14">Belongs to the DHBP synthase family.</text>
</comment>
<dbReference type="Pfam" id="PF00926">
    <property type="entry name" value="DHBP_synthase"/>
    <property type="match status" value="1"/>
</dbReference>
<dbReference type="Proteomes" id="UP000538147">
    <property type="component" value="Unassembled WGS sequence"/>
</dbReference>
<feature type="domain" description="GTP cyclohydrolase II" evidence="15">
    <location>
        <begin position="269"/>
        <end position="416"/>
    </location>
</feature>
<dbReference type="GO" id="GO:0005829">
    <property type="term" value="C:cytosol"/>
    <property type="evidence" value="ECO:0007669"/>
    <property type="project" value="TreeGrafter"/>
</dbReference>
<comment type="catalytic activity">
    <reaction evidence="1 14">
        <text>D-ribulose 5-phosphate = (2S)-2-hydroxy-3-oxobutyl phosphate + formate + H(+)</text>
        <dbReference type="Rhea" id="RHEA:18457"/>
        <dbReference type="ChEBI" id="CHEBI:15378"/>
        <dbReference type="ChEBI" id="CHEBI:15740"/>
        <dbReference type="ChEBI" id="CHEBI:58121"/>
        <dbReference type="ChEBI" id="CHEBI:58830"/>
        <dbReference type="EC" id="4.1.99.12"/>
    </reaction>
</comment>
<dbReference type="GO" id="GO:0000287">
    <property type="term" value="F:magnesium ion binding"/>
    <property type="evidence" value="ECO:0007669"/>
    <property type="project" value="UniProtKB-UniRule"/>
</dbReference>
<comment type="cofactor">
    <cofactor evidence="14">
        <name>Mg(2+)</name>
        <dbReference type="ChEBI" id="CHEBI:18420"/>
    </cofactor>
    <cofactor evidence="14">
        <name>Mn(2+)</name>
        <dbReference type="ChEBI" id="CHEBI:29035"/>
    </cofactor>
    <text evidence="14">Binds 2 divalent metal cations per subunit. Magnesium or manganese.</text>
</comment>
<comment type="similarity">
    <text evidence="6">In the C-terminal section; belongs to the GTP cyclohydrolase II family.</text>
</comment>
<dbReference type="Gene3D" id="3.90.870.10">
    <property type="entry name" value="DHBP synthase"/>
    <property type="match status" value="1"/>
</dbReference>
<keyword evidence="16" id="KW-0378">Hydrolase</keyword>
<dbReference type="SUPFAM" id="SSF47413">
    <property type="entry name" value="lambda repressor-like DNA-binding domains"/>
    <property type="match status" value="1"/>
</dbReference>
<keyword evidence="17" id="KW-1185">Reference proteome</keyword>
<keyword evidence="12 14" id="KW-0464">Manganese</keyword>
<dbReference type="InterPro" id="IPR000422">
    <property type="entry name" value="DHBP_synthase_RibB"/>
</dbReference>
<evidence type="ECO:0000256" key="12">
    <source>
        <dbReference type="ARBA" id="ARBA00023211"/>
    </source>
</evidence>
<comment type="similarity">
    <text evidence="5">In the N-terminal section; belongs to the DHBP synthase family.</text>
</comment>
<evidence type="ECO:0000256" key="10">
    <source>
        <dbReference type="ARBA" id="ARBA00022723"/>
    </source>
</evidence>
<dbReference type="PIRSF" id="PIRSF001259">
    <property type="entry name" value="RibA"/>
    <property type="match status" value="1"/>
</dbReference>
<dbReference type="NCBIfam" id="TIGR00506">
    <property type="entry name" value="ribB"/>
    <property type="match status" value="1"/>
</dbReference>
<evidence type="ECO:0000313" key="17">
    <source>
        <dbReference type="Proteomes" id="UP000538147"/>
    </source>
</evidence>
<dbReference type="InterPro" id="IPR010982">
    <property type="entry name" value="Lambda_DNA-bd_dom_sf"/>
</dbReference>
<dbReference type="GO" id="GO:0008686">
    <property type="term" value="F:3,4-dihydroxy-2-butanone-4-phosphate synthase activity"/>
    <property type="evidence" value="ECO:0007669"/>
    <property type="project" value="UniProtKB-UniRule"/>
</dbReference>
<keyword evidence="11 14" id="KW-0460">Magnesium</keyword>
<feature type="binding site" evidence="14">
    <location>
        <position position="203"/>
    </location>
    <ligand>
        <name>Mg(2+)</name>
        <dbReference type="ChEBI" id="CHEBI:18420"/>
        <label>2</label>
    </ligand>
</feature>
<evidence type="ECO:0000256" key="9">
    <source>
        <dbReference type="ARBA" id="ARBA00022619"/>
    </source>
</evidence>
<dbReference type="SUPFAM" id="SSF142695">
    <property type="entry name" value="RibA-like"/>
    <property type="match status" value="1"/>
</dbReference>
<comment type="caution">
    <text evidence="16">The sequence shown here is derived from an EMBL/GenBank/DDBJ whole genome shotgun (WGS) entry which is preliminary data.</text>
</comment>
<dbReference type="HAMAP" id="MF_00180">
    <property type="entry name" value="RibB"/>
    <property type="match status" value="1"/>
</dbReference>
<evidence type="ECO:0000256" key="7">
    <source>
        <dbReference type="ARBA" id="ARBA00012153"/>
    </source>
</evidence>
<dbReference type="PANTHER" id="PTHR21327:SF34">
    <property type="entry name" value="3,4-DIHYDROXY-2-BUTANONE 4-PHOSPHATE SYNTHASE"/>
    <property type="match status" value="1"/>
</dbReference>
<evidence type="ECO:0000256" key="4">
    <source>
        <dbReference type="ARBA" id="ARBA00004904"/>
    </source>
</evidence>
<feature type="binding site" evidence="14">
    <location>
        <position position="88"/>
    </location>
    <ligand>
        <name>Mg(2+)</name>
        <dbReference type="ChEBI" id="CHEBI:18420"/>
        <label>1</label>
    </ligand>
</feature>
<dbReference type="EMBL" id="JACIIV010000008">
    <property type="protein sequence ID" value="MBB6227122.1"/>
    <property type="molecule type" value="Genomic_DNA"/>
</dbReference>
<comment type="cofactor">
    <cofactor evidence="2">
        <name>Mn(2+)</name>
        <dbReference type="ChEBI" id="CHEBI:29035"/>
    </cofactor>
</comment>
<evidence type="ECO:0000256" key="11">
    <source>
        <dbReference type="ARBA" id="ARBA00022842"/>
    </source>
</evidence>
<evidence type="ECO:0000256" key="1">
    <source>
        <dbReference type="ARBA" id="ARBA00000141"/>
    </source>
</evidence>
<keyword evidence="9 14" id="KW-0686">Riboflavin biosynthesis</keyword>
<accession>A0A841LDA0</accession>
<comment type="function">
    <text evidence="3 14">Catalyzes the conversion of D-ribulose 5-phosphate to formate and 3,4-dihydroxy-2-butanone 4-phosphate.</text>
</comment>